<feature type="transmembrane region" description="Helical" evidence="1">
    <location>
        <begin position="58"/>
        <end position="81"/>
    </location>
</feature>
<evidence type="ECO:0000313" key="3">
    <source>
        <dbReference type="Proteomes" id="UP000595564"/>
    </source>
</evidence>
<keyword evidence="1" id="KW-0812">Transmembrane</keyword>
<feature type="transmembrane region" description="Helical" evidence="1">
    <location>
        <begin position="119"/>
        <end position="136"/>
    </location>
</feature>
<reference evidence="2 3" key="1">
    <citation type="journal article" date="2012" name="Extremophiles">
        <title>Thermotomaculum hydrothermale gen. nov., sp. nov., a novel heterotrophic thermophile within the phylum Acidobacteria from a deep-sea hydrothermal vent chimney in the Southern Okinawa Trough.</title>
        <authorList>
            <person name="Izumi H."/>
            <person name="Nunoura T."/>
            <person name="Miyazaki M."/>
            <person name="Mino S."/>
            <person name="Toki T."/>
            <person name="Takai K."/>
            <person name="Sako Y."/>
            <person name="Sawabe T."/>
            <person name="Nakagawa S."/>
        </authorList>
    </citation>
    <scope>NUCLEOTIDE SEQUENCE [LARGE SCALE GENOMIC DNA]</scope>
    <source>
        <strain evidence="2 3">AC55</strain>
    </source>
</reference>
<keyword evidence="1" id="KW-1133">Transmembrane helix</keyword>
<feature type="transmembrane region" description="Helical" evidence="1">
    <location>
        <begin position="156"/>
        <end position="174"/>
    </location>
</feature>
<feature type="transmembrane region" description="Helical" evidence="1">
    <location>
        <begin position="225"/>
        <end position="247"/>
    </location>
</feature>
<dbReference type="KEGG" id="thyd:TTHT_0573"/>
<dbReference type="RefSeq" id="WP_201328499.1">
    <property type="nucleotide sequence ID" value="NZ_AP017470.1"/>
</dbReference>
<protein>
    <recommendedName>
        <fullName evidence="4">DUF819 family protein</fullName>
    </recommendedName>
</protein>
<dbReference type="PANTHER" id="PTHR34289:SF8">
    <property type="entry name" value="DUF819 DOMAIN-CONTAINING PROTEIN"/>
    <property type="match status" value="1"/>
</dbReference>
<feature type="transmembrane region" description="Helical" evidence="1">
    <location>
        <begin position="284"/>
        <end position="306"/>
    </location>
</feature>
<name>A0A7R6PYU8_9BACT</name>
<dbReference type="PANTHER" id="PTHR34289">
    <property type="entry name" value="PROTEIN, PUTATIVE (DUF819)-RELATED"/>
    <property type="match status" value="1"/>
</dbReference>
<evidence type="ECO:0008006" key="4">
    <source>
        <dbReference type="Google" id="ProtNLM"/>
    </source>
</evidence>
<feature type="transmembrane region" description="Helical" evidence="1">
    <location>
        <begin position="87"/>
        <end position="107"/>
    </location>
</feature>
<dbReference type="Pfam" id="PF05684">
    <property type="entry name" value="DUF819"/>
    <property type="match status" value="1"/>
</dbReference>
<dbReference type="InterPro" id="IPR008537">
    <property type="entry name" value="DUF819"/>
</dbReference>
<dbReference type="AlphaFoldDB" id="A0A7R6PYU8"/>
<keyword evidence="1" id="KW-0472">Membrane</keyword>
<feature type="transmembrane region" description="Helical" evidence="1">
    <location>
        <begin position="259"/>
        <end position="278"/>
    </location>
</feature>
<dbReference type="Proteomes" id="UP000595564">
    <property type="component" value="Chromosome"/>
</dbReference>
<evidence type="ECO:0000313" key="2">
    <source>
        <dbReference type="EMBL" id="BBB32158.1"/>
    </source>
</evidence>
<feature type="transmembrane region" description="Helical" evidence="1">
    <location>
        <begin position="27"/>
        <end position="46"/>
    </location>
</feature>
<proteinExistence type="predicted"/>
<accession>A0A7R6PYU8</accession>
<gene>
    <name evidence="2" type="ORF">TTHT_0573</name>
</gene>
<keyword evidence="3" id="KW-1185">Reference proteome</keyword>
<feature type="transmembrane region" description="Helical" evidence="1">
    <location>
        <begin position="195"/>
        <end position="219"/>
    </location>
</feature>
<evidence type="ECO:0000256" key="1">
    <source>
        <dbReference type="SAM" id="Phobius"/>
    </source>
</evidence>
<organism evidence="2 3">
    <name type="scientific">Thermotomaculum hydrothermale</name>
    <dbReference type="NCBI Taxonomy" id="981385"/>
    <lineage>
        <taxon>Bacteria</taxon>
        <taxon>Pseudomonadati</taxon>
        <taxon>Acidobacteriota</taxon>
        <taxon>Holophagae</taxon>
        <taxon>Thermotomaculales</taxon>
        <taxon>Thermotomaculaceae</taxon>
        <taxon>Thermotomaculum</taxon>
    </lineage>
</organism>
<sequence>MPQSLLVGITVGISALAFVLEKKTKWGKQISGVVIGMFTMILLANLKIVPEKSSVYDFVYSWIVPIAIPMFLFKANLVSIFKETGKVLIAFILGGIGTIIGAITMFFALGGTKALLKPLGLFSATYIGGTINFVAISELLKIEGDTLAAAVAADNVVMAFLIMGLFFISVSKFFRKFFKFEDRDYLEEIEIEDNGAIYPLDIVYTVSIATVIATVSMFLSTFTKGIPHILISTVITVILATAFPSFFGKIRGSEEIGIFFMYMFFTVVGASANIHTIIQKGLYLFVFAGGTILIHLIFILITGYLFKIPLPEILIASNANIGGPTTACGMAMAKKWEKLVVPSVLVGLFGYVIATILAYNIVQIVGYLIK</sequence>
<dbReference type="EMBL" id="AP017470">
    <property type="protein sequence ID" value="BBB32158.1"/>
    <property type="molecule type" value="Genomic_DNA"/>
</dbReference>
<feature type="transmembrane region" description="Helical" evidence="1">
    <location>
        <begin position="339"/>
        <end position="362"/>
    </location>
</feature>